<evidence type="ECO:0000313" key="2">
    <source>
        <dbReference type="Proteomes" id="UP000499080"/>
    </source>
</evidence>
<sequence>MSTVYERVKLLSNPHFLSNFERHHSLKERLINDWCHCHDKINSAAVNVISSFPYNASLRHRTLQKETSKPGKRTSIKIDPNLNGLASISIRVPVFKTLPMNKLRFVLYNLFAIECYCPAYSCSEKLTRR</sequence>
<comment type="caution">
    <text evidence="1">The sequence shown here is derived from an EMBL/GenBank/DDBJ whole genome shotgun (WGS) entry which is preliminary data.</text>
</comment>
<proteinExistence type="predicted"/>
<dbReference type="AlphaFoldDB" id="A0A4Y2IG94"/>
<dbReference type="EMBL" id="BGPR01002644">
    <property type="protein sequence ID" value="GBM76771.1"/>
    <property type="molecule type" value="Genomic_DNA"/>
</dbReference>
<accession>A0A4Y2IG94</accession>
<name>A0A4Y2IG94_ARAVE</name>
<keyword evidence="2" id="KW-1185">Reference proteome</keyword>
<evidence type="ECO:0000313" key="1">
    <source>
        <dbReference type="EMBL" id="GBM76771.1"/>
    </source>
</evidence>
<protein>
    <submittedName>
        <fullName evidence="1">Uncharacterized protein</fullName>
    </submittedName>
</protein>
<organism evidence="1 2">
    <name type="scientific">Araneus ventricosus</name>
    <name type="common">Orbweaver spider</name>
    <name type="synonym">Epeira ventricosa</name>
    <dbReference type="NCBI Taxonomy" id="182803"/>
    <lineage>
        <taxon>Eukaryota</taxon>
        <taxon>Metazoa</taxon>
        <taxon>Ecdysozoa</taxon>
        <taxon>Arthropoda</taxon>
        <taxon>Chelicerata</taxon>
        <taxon>Arachnida</taxon>
        <taxon>Araneae</taxon>
        <taxon>Araneomorphae</taxon>
        <taxon>Entelegynae</taxon>
        <taxon>Araneoidea</taxon>
        <taxon>Araneidae</taxon>
        <taxon>Araneus</taxon>
    </lineage>
</organism>
<reference evidence="1 2" key="1">
    <citation type="journal article" date="2019" name="Sci. Rep.">
        <title>Orb-weaving spider Araneus ventricosus genome elucidates the spidroin gene catalogue.</title>
        <authorList>
            <person name="Kono N."/>
            <person name="Nakamura H."/>
            <person name="Ohtoshi R."/>
            <person name="Moran D.A.P."/>
            <person name="Shinohara A."/>
            <person name="Yoshida Y."/>
            <person name="Fujiwara M."/>
            <person name="Mori M."/>
            <person name="Tomita M."/>
            <person name="Arakawa K."/>
        </authorList>
    </citation>
    <scope>NUCLEOTIDE SEQUENCE [LARGE SCALE GENOMIC DNA]</scope>
</reference>
<dbReference type="Proteomes" id="UP000499080">
    <property type="component" value="Unassembled WGS sequence"/>
</dbReference>
<gene>
    <name evidence="1" type="ORF">AVEN_271794_1</name>
</gene>